<feature type="compositionally biased region" description="Basic and acidic residues" evidence="1">
    <location>
        <begin position="172"/>
        <end position="193"/>
    </location>
</feature>
<feature type="compositionally biased region" description="Low complexity" evidence="1">
    <location>
        <begin position="253"/>
        <end position="272"/>
    </location>
</feature>
<dbReference type="Proteomes" id="UP000000768">
    <property type="component" value="Chromosome 10"/>
</dbReference>
<accession>A0A1W0VUJ8</accession>
<dbReference type="Gramene" id="OQU76968">
    <property type="protein sequence ID" value="OQU76968"/>
    <property type="gene ID" value="SORBI_3010G244701"/>
</dbReference>
<feature type="compositionally biased region" description="Basic and acidic residues" evidence="1">
    <location>
        <begin position="241"/>
        <end position="251"/>
    </location>
</feature>
<organism evidence="2 3">
    <name type="scientific">Sorghum bicolor</name>
    <name type="common">Sorghum</name>
    <name type="synonym">Sorghum vulgare</name>
    <dbReference type="NCBI Taxonomy" id="4558"/>
    <lineage>
        <taxon>Eukaryota</taxon>
        <taxon>Viridiplantae</taxon>
        <taxon>Streptophyta</taxon>
        <taxon>Embryophyta</taxon>
        <taxon>Tracheophyta</taxon>
        <taxon>Spermatophyta</taxon>
        <taxon>Magnoliopsida</taxon>
        <taxon>Liliopsida</taxon>
        <taxon>Poales</taxon>
        <taxon>Poaceae</taxon>
        <taxon>PACMAD clade</taxon>
        <taxon>Panicoideae</taxon>
        <taxon>Andropogonodae</taxon>
        <taxon>Andropogoneae</taxon>
        <taxon>Sorghinae</taxon>
        <taxon>Sorghum</taxon>
    </lineage>
</organism>
<reference evidence="2 3" key="1">
    <citation type="journal article" date="2009" name="Nature">
        <title>The Sorghum bicolor genome and the diversification of grasses.</title>
        <authorList>
            <person name="Paterson A.H."/>
            <person name="Bowers J.E."/>
            <person name="Bruggmann R."/>
            <person name="Dubchak I."/>
            <person name="Grimwood J."/>
            <person name="Gundlach H."/>
            <person name="Haberer G."/>
            <person name="Hellsten U."/>
            <person name="Mitros T."/>
            <person name="Poliakov A."/>
            <person name="Schmutz J."/>
            <person name="Spannagl M."/>
            <person name="Tang H."/>
            <person name="Wang X."/>
            <person name="Wicker T."/>
            <person name="Bharti A.K."/>
            <person name="Chapman J."/>
            <person name="Feltus F.A."/>
            <person name="Gowik U."/>
            <person name="Grigoriev I.V."/>
            <person name="Lyons E."/>
            <person name="Maher C.A."/>
            <person name="Martis M."/>
            <person name="Narechania A."/>
            <person name="Otillar R.P."/>
            <person name="Penning B.W."/>
            <person name="Salamov A.A."/>
            <person name="Wang Y."/>
            <person name="Zhang L."/>
            <person name="Carpita N.C."/>
            <person name="Freeling M."/>
            <person name="Gingle A.R."/>
            <person name="Hash C.T."/>
            <person name="Keller B."/>
            <person name="Klein P."/>
            <person name="Kresovich S."/>
            <person name="McCann M.C."/>
            <person name="Ming R."/>
            <person name="Peterson D.G."/>
            <person name="Mehboob-ur-Rahman"/>
            <person name="Ware D."/>
            <person name="Westhoff P."/>
            <person name="Mayer K.F."/>
            <person name="Messing J."/>
            <person name="Rokhsar D.S."/>
        </authorList>
    </citation>
    <scope>NUCLEOTIDE SEQUENCE [LARGE SCALE GENOMIC DNA]</scope>
    <source>
        <strain evidence="3">cv. BTx623</strain>
    </source>
</reference>
<dbReference type="InParanoid" id="A0A1W0VUJ8"/>
<feature type="compositionally biased region" description="Basic and acidic residues" evidence="1">
    <location>
        <begin position="215"/>
        <end position="225"/>
    </location>
</feature>
<proteinExistence type="predicted"/>
<feature type="region of interest" description="Disordered" evidence="1">
    <location>
        <begin position="105"/>
        <end position="324"/>
    </location>
</feature>
<feature type="compositionally biased region" description="Low complexity" evidence="1">
    <location>
        <begin position="130"/>
        <end position="148"/>
    </location>
</feature>
<gene>
    <name evidence="2" type="ORF">SORBI_3010G244701</name>
</gene>
<keyword evidence="3" id="KW-1185">Reference proteome</keyword>
<reference evidence="3" key="2">
    <citation type="journal article" date="2018" name="Plant J.">
        <title>The Sorghum bicolor reference genome: improved assembly, gene annotations, a transcriptome atlas, and signatures of genome organization.</title>
        <authorList>
            <person name="McCormick R.F."/>
            <person name="Truong S.K."/>
            <person name="Sreedasyam A."/>
            <person name="Jenkins J."/>
            <person name="Shu S."/>
            <person name="Sims D."/>
            <person name="Kennedy M."/>
            <person name="Amirebrahimi M."/>
            <person name="Weers B.D."/>
            <person name="McKinley B."/>
            <person name="Mattison A."/>
            <person name="Morishige D.T."/>
            <person name="Grimwood J."/>
            <person name="Schmutz J."/>
            <person name="Mullet J.E."/>
        </authorList>
    </citation>
    <scope>NUCLEOTIDE SEQUENCE [LARGE SCALE GENOMIC DNA]</scope>
    <source>
        <strain evidence="3">cv. BTx623</strain>
    </source>
</reference>
<evidence type="ECO:0000256" key="1">
    <source>
        <dbReference type="SAM" id="MobiDB-lite"/>
    </source>
</evidence>
<dbReference type="EMBL" id="CM000769">
    <property type="protein sequence ID" value="OQU76968.1"/>
    <property type="molecule type" value="Genomic_DNA"/>
</dbReference>
<feature type="compositionally biased region" description="Low complexity" evidence="1">
    <location>
        <begin position="280"/>
        <end position="292"/>
    </location>
</feature>
<protein>
    <submittedName>
        <fullName evidence="2">Uncharacterized protein</fullName>
    </submittedName>
</protein>
<name>A0A1W0VUJ8_SORBI</name>
<evidence type="ECO:0000313" key="3">
    <source>
        <dbReference type="Proteomes" id="UP000000768"/>
    </source>
</evidence>
<dbReference type="AlphaFoldDB" id="A0A1W0VUJ8"/>
<sequence>MSTAIRSDSPLLHFIKQEACPRRAPHNPSSVYQCGEHLQRGLAVHLLAHFLEQLEGVQEPTFLAVRIHPHAVRHGVRHEAPQHGIMVEEVQRVGVSGLLEPEQQRVERARVGRRWKSARASATRPRAQKARSSALSSAAPKALPARAQTRAAESKQVTAASKDAPGADAESAVERRTASAGVERRCGCVDGRDSSSGNERWAWRRERARRRRRTGRELSGTEKWRSARRRRYRESAGSGGECERRRWERSGVRRAGQAGRSARRSGGVSGAWARRRRARWGTVGVRSGAAARRGGGRRRRGMGRGVVWPARRGTAGRESSRWVG</sequence>
<evidence type="ECO:0000313" key="2">
    <source>
        <dbReference type="EMBL" id="OQU76968.1"/>
    </source>
</evidence>